<keyword evidence="6" id="KW-1185">Reference proteome</keyword>
<evidence type="ECO:0000256" key="4">
    <source>
        <dbReference type="ARBA" id="ARBA00023134"/>
    </source>
</evidence>
<dbReference type="Pfam" id="PF03029">
    <property type="entry name" value="ATP_bind_1"/>
    <property type="match status" value="1"/>
</dbReference>
<dbReference type="InterPro" id="IPR027417">
    <property type="entry name" value="P-loop_NTPase"/>
</dbReference>
<keyword evidence="3" id="KW-0378">Hydrolase</keyword>
<evidence type="ECO:0008006" key="7">
    <source>
        <dbReference type="Google" id="ProtNLM"/>
    </source>
</evidence>
<evidence type="ECO:0000256" key="2">
    <source>
        <dbReference type="ARBA" id="ARBA00022741"/>
    </source>
</evidence>
<dbReference type="EMBL" id="CP002588">
    <property type="protein sequence ID" value="AEA47838.1"/>
    <property type="molecule type" value="Genomic_DNA"/>
</dbReference>
<dbReference type="AlphaFoldDB" id="F2KRA4"/>
<organism evidence="5 6">
    <name type="scientific">Archaeoglobus veneficus (strain DSM 11195 / SNP6)</name>
    <dbReference type="NCBI Taxonomy" id="693661"/>
    <lineage>
        <taxon>Archaea</taxon>
        <taxon>Methanobacteriati</taxon>
        <taxon>Methanobacteriota</taxon>
        <taxon>Archaeoglobi</taxon>
        <taxon>Archaeoglobales</taxon>
        <taxon>Archaeoglobaceae</taxon>
        <taxon>Archaeoglobus</taxon>
    </lineage>
</organism>
<evidence type="ECO:0000256" key="1">
    <source>
        <dbReference type="ARBA" id="ARBA00005290"/>
    </source>
</evidence>
<keyword evidence="4" id="KW-0342">GTP-binding</keyword>
<protein>
    <recommendedName>
        <fullName evidence="7">GTPase</fullName>
    </recommendedName>
</protein>
<dbReference type="RefSeq" id="WP_013684494.1">
    <property type="nucleotide sequence ID" value="NC_015320.1"/>
</dbReference>
<dbReference type="GeneID" id="10394973"/>
<name>F2KRA4_ARCVS</name>
<dbReference type="Proteomes" id="UP000008136">
    <property type="component" value="Chromosome"/>
</dbReference>
<dbReference type="KEGG" id="ave:Arcve_1843"/>
<proteinExistence type="inferred from homology"/>
<dbReference type="PANTHER" id="PTHR21231">
    <property type="entry name" value="XPA-BINDING PROTEIN 1-RELATED"/>
    <property type="match status" value="1"/>
</dbReference>
<dbReference type="HOGENOM" id="CLU_037460_3_0_2"/>
<accession>F2KRA4</accession>
<reference evidence="5 6" key="1">
    <citation type="submission" date="2011-03" db="EMBL/GenBank/DDBJ databases">
        <title>The complete genome of Archaeoglobus veneficus SNP6.</title>
        <authorList>
            <consortium name="US DOE Joint Genome Institute (JGI-PGF)"/>
            <person name="Lucas S."/>
            <person name="Copeland A."/>
            <person name="Lapidus A."/>
            <person name="Bruce D."/>
            <person name="Goodwin L."/>
            <person name="Pitluck S."/>
            <person name="Kyrpides N."/>
            <person name="Mavromatis K."/>
            <person name="Pagani I."/>
            <person name="Ivanova N."/>
            <person name="Mikhailova N."/>
            <person name="Lu M."/>
            <person name="Detter J.C."/>
            <person name="Tapia R."/>
            <person name="Han C."/>
            <person name="Land M."/>
            <person name="Hauser L."/>
            <person name="Markowitz V."/>
            <person name="Cheng J.-F."/>
            <person name="Hugenholtz P."/>
            <person name="Woyke T."/>
            <person name="Wu D."/>
            <person name="Spring S."/>
            <person name="Brambilla E."/>
            <person name="Klenk H.-P."/>
            <person name="Eisen J.A."/>
        </authorList>
    </citation>
    <scope>NUCLEOTIDE SEQUENCE [LARGE SCALE GENOMIC DNA]</scope>
    <source>
        <strain>SNP6</strain>
    </source>
</reference>
<dbReference type="eggNOG" id="arCOG01225">
    <property type="taxonomic scope" value="Archaea"/>
</dbReference>
<evidence type="ECO:0000256" key="3">
    <source>
        <dbReference type="ARBA" id="ARBA00022801"/>
    </source>
</evidence>
<evidence type="ECO:0000313" key="6">
    <source>
        <dbReference type="Proteomes" id="UP000008136"/>
    </source>
</evidence>
<comment type="similarity">
    <text evidence="1">Belongs to the GPN-loop GTPase family.</text>
</comment>
<dbReference type="GO" id="GO:0003924">
    <property type="term" value="F:GTPase activity"/>
    <property type="evidence" value="ECO:0007669"/>
    <property type="project" value="TreeGrafter"/>
</dbReference>
<dbReference type="PANTHER" id="PTHR21231:SF8">
    <property type="entry name" value="GPN-LOOP GTPASE 1"/>
    <property type="match status" value="1"/>
</dbReference>
<dbReference type="STRING" id="693661.Arcve_1843"/>
<gene>
    <name evidence="5" type="ordered locus">Arcve_1843</name>
</gene>
<evidence type="ECO:0000313" key="5">
    <source>
        <dbReference type="EMBL" id="AEA47838.1"/>
    </source>
</evidence>
<dbReference type="GO" id="GO:0005525">
    <property type="term" value="F:GTP binding"/>
    <property type="evidence" value="ECO:0007669"/>
    <property type="project" value="UniProtKB-KW"/>
</dbReference>
<sequence length="232" mass="25070">MNIVVIGPAASGKSTFVAAFLEFLRDKGYDAKAVNLDPASNPCYEAAVDVRDYVRVEDVMKEYRLGINGALLKSMELASELSEEFVVSADFVLYDTPGQMEVFLYSNAGLEILNALPSFKAGVFLVASDVAATPENFVSILAQCAVVSLRTALPTLTVFNKCDIVKPPRIEEVKKGLAEGGMLAELLEGLLTFLECTTLPYRTIEVSSTSKTGFDDVFSSLNELFCSCGDLS</sequence>
<dbReference type="Gene3D" id="3.40.50.300">
    <property type="entry name" value="P-loop containing nucleotide triphosphate hydrolases"/>
    <property type="match status" value="1"/>
</dbReference>
<dbReference type="OrthoDB" id="31092at2157"/>
<dbReference type="SUPFAM" id="SSF52540">
    <property type="entry name" value="P-loop containing nucleoside triphosphate hydrolases"/>
    <property type="match status" value="1"/>
</dbReference>
<dbReference type="InterPro" id="IPR004130">
    <property type="entry name" value="Gpn"/>
</dbReference>
<keyword evidence="2" id="KW-0547">Nucleotide-binding</keyword>